<dbReference type="Proteomes" id="UP000694558">
    <property type="component" value="Chromosome 5"/>
</dbReference>
<keyword evidence="3" id="KW-0202">Cytokine</keyword>
<dbReference type="PRINTS" id="PR01932">
    <property type="entry name" value="INTRLEUKIN17"/>
</dbReference>
<evidence type="ECO:0000256" key="5">
    <source>
        <dbReference type="ARBA" id="ARBA00022729"/>
    </source>
</evidence>
<reference evidence="6" key="2">
    <citation type="submission" date="2025-08" db="UniProtKB">
        <authorList>
            <consortium name="Ensembl"/>
        </authorList>
    </citation>
    <scope>IDENTIFICATION</scope>
</reference>
<dbReference type="GO" id="GO:0005125">
    <property type="term" value="F:cytokine activity"/>
    <property type="evidence" value="ECO:0007669"/>
    <property type="project" value="UniProtKB-KW"/>
</dbReference>
<dbReference type="InterPro" id="IPR029034">
    <property type="entry name" value="Cystine-knot_cytokine"/>
</dbReference>
<evidence type="ECO:0000256" key="3">
    <source>
        <dbReference type="ARBA" id="ARBA00022514"/>
    </source>
</evidence>
<gene>
    <name evidence="6" type="primary">il17a/f1</name>
</gene>
<comment type="subcellular location">
    <subcellularLocation>
        <location evidence="1">Secreted</location>
    </subcellularLocation>
</comment>
<dbReference type="Pfam" id="PF06083">
    <property type="entry name" value="IL17"/>
    <property type="match status" value="1"/>
</dbReference>
<proteinExistence type="inferred from homology"/>
<dbReference type="InterPro" id="IPR020440">
    <property type="entry name" value="IL-17_chr"/>
</dbReference>
<organism evidence="6 7">
    <name type="scientific">Scophthalmus maximus</name>
    <name type="common">Turbot</name>
    <name type="synonym">Psetta maxima</name>
    <dbReference type="NCBI Taxonomy" id="52904"/>
    <lineage>
        <taxon>Eukaryota</taxon>
        <taxon>Metazoa</taxon>
        <taxon>Chordata</taxon>
        <taxon>Craniata</taxon>
        <taxon>Vertebrata</taxon>
        <taxon>Euteleostomi</taxon>
        <taxon>Actinopterygii</taxon>
        <taxon>Neopterygii</taxon>
        <taxon>Teleostei</taxon>
        <taxon>Neoteleostei</taxon>
        <taxon>Acanthomorphata</taxon>
        <taxon>Carangaria</taxon>
        <taxon>Pleuronectiformes</taxon>
        <taxon>Pleuronectoidei</taxon>
        <taxon>Scophthalmidae</taxon>
        <taxon>Scophthalmus</taxon>
    </lineage>
</organism>
<dbReference type="SUPFAM" id="SSF57501">
    <property type="entry name" value="Cystine-knot cytokines"/>
    <property type="match status" value="1"/>
</dbReference>
<evidence type="ECO:0000313" key="7">
    <source>
        <dbReference type="Proteomes" id="UP000694558"/>
    </source>
</evidence>
<name>A0A8D2ZY99_SCOMX</name>
<keyword evidence="5" id="KW-0732">Signal</keyword>
<dbReference type="GO" id="GO:0006954">
    <property type="term" value="P:inflammatory response"/>
    <property type="evidence" value="ECO:0007669"/>
    <property type="project" value="InterPro"/>
</dbReference>
<comment type="similarity">
    <text evidence="2">Belongs to the IL-17 family.</text>
</comment>
<dbReference type="Gene3D" id="2.10.90.10">
    <property type="entry name" value="Cystine-knot cytokines"/>
    <property type="match status" value="1"/>
</dbReference>
<protein>
    <submittedName>
        <fullName evidence="6">Interleukin 17a/f1</fullName>
    </submittedName>
</protein>
<sequence length="171" mass="18897">MFSTSGFSKVTAAVAVAMMMVMMMQMMTTEAAAMLKAGIKSNHSGRTHRKSNAGAAAVETVPLQLDTSALVPTTNIIPLENSSISPWTYNVSHDDDLFPRILSEARCLLKGCLDSEGQEDRSLESRPIMHQVLLLRRFKPARAGHSYIYRLESRLMAVGCTCVRHIVQQQQ</sequence>
<dbReference type="Ensembl" id="ENSSMAT00000009646.2">
    <property type="protein sequence ID" value="ENSSMAP00000009530.2"/>
    <property type="gene ID" value="ENSSMAG00000005871.2"/>
</dbReference>
<evidence type="ECO:0000256" key="1">
    <source>
        <dbReference type="ARBA" id="ARBA00004613"/>
    </source>
</evidence>
<dbReference type="GO" id="GO:0005615">
    <property type="term" value="C:extracellular space"/>
    <property type="evidence" value="ECO:0007669"/>
    <property type="project" value="UniProtKB-KW"/>
</dbReference>
<evidence type="ECO:0000256" key="2">
    <source>
        <dbReference type="ARBA" id="ARBA00007236"/>
    </source>
</evidence>
<dbReference type="InterPro" id="IPR010345">
    <property type="entry name" value="IL-17_fam"/>
</dbReference>
<reference evidence="6" key="1">
    <citation type="submission" date="2023-05" db="EMBL/GenBank/DDBJ databases">
        <title>High-quality long-read genome of Scophthalmus maximus.</title>
        <authorList>
            <person name="Lien S."/>
            <person name="Martinez P."/>
        </authorList>
    </citation>
    <scope>NUCLEOTIDE SEQUENCE [LARGE SCALE GENOMIC DNA]</scope>
</reference>
<keyword evidence="4" id="KW-0964">Secreted</keyword>
<evidence type="ECO:0000313" key="6">
    <source>
        <dbReference type="Ensembl" id="ENSSMAP00000009530.2"/>
    </source>
</evidence>
<accession>A0A8D2ZY99</accession>
<dbReference type="AlphaFoldDB" id="A0A8D2ZY99"/>
<evidence type="ECO:0000256" key="4">
    <source>
        <dbReference type="ARBA" id="ARBA00022525"/>
    </source>
</evidence>
<dbReference type="GeneTree" id="ENSGT00940000156618"/>